<feature type="compositionally biased region" description="Pro residues" evidence="1">
    <location>
        <begin position="120"/>
        <end position="150"/>
    </location>
</feature>
<evidence type="ECO:0000313" key="3">
    <source>
        <dbReference type="Proteomes" id="UP000019141"/>
    </source>
</evidence>
<name>W4L2X1_ENTF1</name>
<feature type="region of interest" description="Disordered" evidence="1">
    <location>
        <begin position="119"/>
        <end position="153"/>
    </location>
</feature>
<organism evidence="2 3">
    <name type="scientific">Entotheonella factor</name>
    <dbReference type="NCBI Taxonomy" id="1429438"/>
    <lineage>
        <taxon>Bacteria</taxon>
        <taxon>Pseudomonadati</taxon>
        <taxon>Nitrospinota/Tectimicrobiota group</taxon>
        <taxon>Candidatus Tectimicrobiota</taxon>
        <taxon>Candidatus Entotheonellia</taxon>
        <taxon>Candidatus Entotheonellales</taxon>
        <taxon>Candidatus Entotheonellaceae</taxon>
        <taxon>Candidatus Entotheonella</taxon>
    </lineage>
</organism>
<sequence length="226" mass="24924">MVGAAALVLGNEMSMCNQDNRTNEMAAFLDLLEAFHHWCVTGDGSRLEGCQVWLAALIPVPSNEMGWHRLGTDALDWLIPFPSGWEPHWRILSPRQMSLTVEALEYLEAHRPGAIAAAIAPPPQAPMPPPQASASPAPVPTPPPPPPSPSPSILSDIPVAWSLTDVINCVSREVQKRETTYPNLVRQGRLSPERARQELGQMKAALHILVEMRDQGRDVRQRTLFE</sequence>
<dbReference type="Proteomes" id="UP000019141">
    <property type="component" value="Unassembled WGS sequence"/>
</dbReference>
<reference evidence="2 3" key="1">
    <citation type="journal article" date="2014" name="Nature">
        <title>An environmental bacterial taxon with a large and distinct metabolic repertoire.</title>
        <authorList>
            <person name="Wilson M.C."/>
            <person name="Mori T."/>
            <person name="Ruckert C."/>
            <person name="Uria A.R."/>
            <person name="Helf M.J."/>
            <person name="Takada K."/>
            <person name="Gernert C."/>
            <person name="Steffens U.A."/>
            <person name="Heycke N."/>
            <person name="Schmitt S."/>
            <person name="Rinke C."/>
            <person name="Helfrich E.J."/>
            <person name="Brachmann A.O."/>
            <person name="Gurgui C."/>
            <person name="Wakimoto T."/>
            <person name="Kracht M."/>
            <person name="Crusemann M."/>
            <person name="Hentschel U."/>
            <person name="Abe I."/>
            <person name="Matsunaga S."/>
            <person name="Kalinowski J."/>
            <person name="Takeyama H."/>
            <person name="Piel J."/>
        </authorList>
    </citation>
    <scope>NUCLEOTIDE SEQUENCE [LARGE SCALE GENOMIC DNA]</scope>
    <source>
        <strain evidence="3">TSY1</strain>
    </source>
</reference>
<dbReference type="EMBL" id="AZHW01001483">
    <property type="protein sequence ID" value="ETW92438.1"/>
    <property type="molecule type" value="Genomic_DNA"/>
</dbReference>
<accession>W4L2X1</accession>
<keyword evidence="3" id="KW-1185">Reference proteome</keyword>
<protein>
    <submittedName>
        <fullName evidence="2">Uncharacterized protein</fullName>
    </submittedName>
</protein>
<proteinExistence type="predicted"/>
<comment type="caution">
    <text evidence="2">The sequence shown here is derived from an EMBL/GenBank/DDBJ whole genome shotgun (WGS) entry which is preliminary data.</text>
</comment>
<evidence type="ECO:0000313" key="2">
    <source>
        <dbReference type="EMBL" id="ETW92438.1"/>
    </source>
</evidence>
<gene>
    <name evidence="2" type="ORF">ETSY1_43635</name>
</gene>
<dbReference type="AlphaFoldDB" id="W4L2X1"/>
<dbReference type="HOGENOM" id="CLU_1222929_0_0_7"/>
<evidence type="ECO:0000256" key="1">
    <source>
        <dbReference type="SAM" id="MobiDB-lite"/>
    </source>
</evidence>